<feature type="domain" description="4Fe-4S ferredoxin-type" evidence="18">
    <location>
        <begin position="162"/>
        <end position="193"/>
    </location>
</feature>
<evidence type="ECO:0000256" key="2">
    <source>
        <dbReference type="ARBA" id="ARBA00002378"/>
    </source>
</evidence>
<evidence type="ECO:0000256" key="9">
    <source>
        <dbReference type="ARBA" id="ARBA00022737"/>
    </source>
</evidence>
<dbReference type="Pfam" id="PF04879">
    <property type="entry name" value="Molybdop_Fe4S4"/>
    <property type="match status" value="1"/>
</dbReference>
<dbReference type="InterPro" id="IPR006657">
    <property type="entry name" value="MoPterin_dinucl-bd_dom"/>
</dbReference>
<comment type="function">
    <text evidence="2">NDH-1 shuttles electrons from NADH, via FMN and iron-sulfur (Fe-S) centers, to quinones in the respiratory chain. The immediate electron acceptor for the enzyme in this species is believed to be ubiquinone. Couples the redox reaction to proton translocation (for every two electrons transferred, four hydrogen ions are translocated across the cytoplasmic membrane), and thus conserves the redox energy in a proton gradient.</text>
</comment>
<keyword evidence="14" id="KW-0830">Ubiquinone</keyword>
<dbReference type="FunFam" id="3.30.70.20:FF:000035">
    <property type="entry name" value="Iron hydrogenase 1"/>
    <property type="match status" value="1"/>
</dbReference>
<dbReference type="InterPro" id="IPR006963">
    <property type="entry name" value="Mopterin_OxRdtase_4Fe-4S_dom"/>
</dbReference>
<comment type="subcellular location">
    <subcellularLocation>
        <location evidence="3">Membrane</location>
    </subcellularLocation>
</comment>
<evidence type="ECO:0000256" key="16">
    <source>
        <dbReference type="ARBA" id="ARBA00034078"/>
    </source>
</evidence>
<evidence type="ECO:0000256" key="1">
    <source>
        <dbReference type="ARBA" id="ARBA00001966"/>
    </source>
</evidence>
<dbReference type="GO" id="GO:0046872">
    <property type="term" value="F:metal ion binding"/>
    <property type="evidence" value="ECO:0007669"/>
    <property type="project" value="UniProtKB-KW"/>
</dbReference>
<dbReference type="InterPro" id="IPR036010">
    <property type="entry name" value="2Fe-2S_ferredoxin-like_sf"/>
</dbReference>
<dbReference type="PROSITE" id="PS51085">
    <property type="entry name" value="2FE2S_FER_2"/>
    <property type="match status" value="1"/>
</dbReference>
<dbReference type="InterPro" id="IPR017896">
    <property type="entry name" value="4Fe4S_Fe-S-bd"/>
</dbReference>
<dbReference type="InterPro" id="IPR050123">
    <property type="entry name" value="Prok_molybdopt-oxidoreductase"/>
</dbReference>
<dbReference type="Gene3D" id="3.30.200.210">
    <property type="match status" value="1"/>
</dbReference>
<feature type="domain" description="2Fe-2S ferredoxin-type" evidence="17">
    <location>
        <begin position="1"/>
        <end position="78"/>
    </location>
</feature>
<dbReference type="GO" id="GO:0043546">
    <property type="term" value="F:molybdopterin cofactor binding"/>
    <property type="evidence" value="ECO:0007669"/>
    <property type="project" value="InterPro"/>
</dbReference>
<evidence type="ECO:0000256" key="6">
    <source>
        <dbReference type="ARBA" id="ARBA00022714"/>
    </source>
</evidence>
<evidence type="ECO:0000256" key="5">
    <source>
        <dbReference type="ARBA" id="ARBA00022485"/>
    </source>
</evidence>
<comment type="similarity">
    <text evidence="4">Belongs to the complex I 75 kDa subunit family.</text>
</comment>
<keyword evidence="5" id="KW-0004">4Fe-4S</keyword>
<name>A0A7C4XJZ9_UNCW3</name>
<keyword evidence="15" id="KW-0472">Membrane</keyword>
<dbReference type="Pfam" id="PF10588">
    <property type="entry name" value="NADH-G_4Fe-4S_3"/>
    <property type="match status" value="2"/>
</dbReference>
<dbReference type="InterPro" id="IPR001041">
    <property type="entry name" value="2Fe-2S_ferredoxin-type"/>
</dbReference>
<dbReference type="GO" id="GO:0051537">
    <property type="term" value="F:2 iron, 2 sulfur cluster binding"/>
    <property type="evidence" value="ECO:0007669"/>
    <property type="project" value="UniProtKB-KW"/>
</dbReference>
<evidence type="ECO:0000256" key="3">
    <source>
        <dbReference type="ARBA" id="ARBA00004370"/>
    </source>
</evidence>
<dbReference type="EMBL" id="DTGZ01000035">
    <property type="protein sequence ID" value="HGV97037.1"/>
    <property type="molecule type" value="Genomic_DNA"/>
</dbReference>
<accession>A0A7C4XJZ9</accession>
<dbReference type="GO" id="GO:0051539">
    <property type="term" value="F:4 iron, 4 sulfur cluster binding"/>
    <property type="evidence" value="ECO:0007669"/>
    <property type="project" value="UniProtKB-KW"/>
</dbReference>
<keyword evidence="11" id="KW-0408">Iron</keyword>
<dbReference type="PROSITE" id="PS51379">
    <property type="entry name" value="4FE4S_FER_2"/>
    <property type="match status" value="2"/>
</dbReference>
<dbReference type="InterPro" id="IPR000283">
    <property type="entry name" value="NADH_UbQ_OxRdtase_75kDa_su_CS"/>
</dbReference>
<dbReference type="PANTHER" id="PTHR43105:SF10">
    <property type="entry name" value="NADH-QUINONE OXIDOREDUCTASE SUBUNIT G"/>
    <property type="match status" value="1"/>
</dbReference>
<evidence type="ECO:0000259" key="19">
    <source>
        <dbReference type="PROSITE" id="PS51839"/>
    </source>
</evidence>
<evidence type="ECO:0000256" key="11">
    <source>
        <dbReference type="ARBA" id="ARBA00023004"/>
    </source>
</evidence>
<protein>
    <submittedName>
        <fullName evidence="20">2Fe-2S iron-sulfur cluster binding domain-containing protein</fullName>
    </submittedName>
</protein>
<evidence type="ECO:0000256" key="12">
    <source>
        <dbReference type="ARBA" id="ARBA00023014"/>
    </source>
</evidence>
<evidence type="ECO:0000256" key="13">
    <source>
        <dbReference type="ARBA" id="ARBA00023027"/>
    </source>
</evidence>
<feature type="domain" description="4Fe-4S His(Cys)3-ligated-type" evidence="19">
    <location>
        <begin position="78"/>
        <end position="142"/>
    </location>
</feature>
<dbReference type="SUPFAM" id="SSF54862">
    <property type="entry name" value="4Fe-4S ferredoxins"/>
    <property type="match status" value="1"/>
</dbReference>
<dbReference type="Gene3D" id="3.30.70.20">
    <property type="match status" value="1"/>
</dbReference>
<dbReference type="GO" id="GO:0016020">
    <property type="term" value="C:membrane"/>
    <property type="evidence" value="ECO:0007669"/>
    <property type="project" value="UniProtKB-SubCell"/>
</dbReference>
<dbReference type="PROSITE" id="PS51839">
    <property type="entry name" value="4FE4S_HC3"/>
    <property type="match status" value="1"/>
</dbReference>
<dbReference type="InterPro" id="IPR017900">
    <property type="entry name" value="4Fe4S_Fe_S_CS"/>
</dbReference>
<evidence type="ECO:0000259" key="18">
    <source>
        <dbReference type="PROSITE" id="PS51379"/>
    </source>
</evidence>
<dbReference type="SUPFAM" id="SSF50692">
    <property type="entry name" value="ADC-like"/>
    <property type="match status" value="1"/>
</dbReference>
<organism evidence="20">
    <name type="scientific">candidate division WOR-3 bacterium</name>
    <dbReference type="NCBI Taxonomy" id="2052148"/>
    <lineage>
        <taxon>Bacteria</taxon>
        <taxon>Bacteria division WOR-3</taxon>
    </lineage>
</organism>
<dbReference type="PROSITE" id="PS00641">
    <property type="entry name" value="COMPLEX1_75K_1"/>
    <property type="match status" value="1"/>
</dbReference>
<dbReference type="CDD" id="cd00368">
    <property type="entry name" value="Molybdopterin-Binding"/>
    <property type="match status" value="1"/>
</dbReference>
<dbReference type="Gene3D" id="3.40.50.740">
    <property type="match status" value="1"/>
</dbReference>
<dbReference type="SMART" id="SM00926">
    <property type="entry name" value="Molybdop_Fe4S4"/>
    <property type="match status" value="1"/>
</dbReference>
<keyword evidence="13" id="KW-0520">NAD</keyword>
<dbReference type="GO" id="GO:0016491">
    <property type="term" value="F:oxidoreductase activity"/>
    <property type="evidence" value="ECO:0007669"/>
    <property type="project" value="InterPro"/>
</dbReference>
<comment type="cofactor">
    <cofactor evidence="1">
        <name>[4Fe-4S] cluster</name>
        <dbReference type="ChEBI" id="CHEBI:49883"/>
    </cofactor>
</comment>
<keyword evidence="9" id="KW-0677">Repeat</keyword>
<dbReference type="SUPFAM" id="SSF54292">
    <property type="entry name" value="2Fe-2S ferredoxin-like"/>
    <property type="match status" value="1"/>
</dbReference>
<dbReference type="SMART" id="SM00929">
    <property type="entry name" value="NADH-G_4Fe-4S_3"/>
    <property type="match status" value="1"/>
</dbReference>
<dbReference type="CDD" id="cd00207">
    <property type="entry name" value="fer2"/>
    <property type="match status" value="1"/>
</dbReference>
<dbReference type="Pfam" id="PF01568">
    <property type="entry name" value="Molydop_binding"/>
    <property type="match status" value="1"/>
</dbReference>
<dbReference type="PANTHER" id="PTHR43105">
    <property type="entry name" value="RESPIRATORY NITRATE REDUCTASE"/>
    <property type="match status" value="1"/>
</dbReference>
<dbReference type="FunFam" id="3.10.20.740:FF:000004">
    <property type="entry name" value="NADH-quinone oxidoreductase"/>
    <property type="match status" value="1"/>
</dbReference>
<dbReference type="Pfam" id="PF00384">
    <property type="entry name" value="Molybdopterin"/>
    <property type="match status" value="1"/>
</dbReference>
<dbReference type="AlphaFoldDB" id="A0A7C4XJZ9"/>
<dbReference type="InterPro" id="IPR009010">
    <property type="entry name" value="Asp_de-COase-like_dom_sf"/>
</dbReference>
<comment type="caution">
    <text evidence="20">The sequence shown here is derived from an EMBL/GenBank/DDBJ whole genome shotgun (WGS) entry which is preliminary data.</text>
</comment>
<feature type="domain" description="4Fe-4S ferredoxin-type" evidence="18">
    <location>
        <begin position="206"/>
        <end position="234"/>
    </location>
</feature>
<evidence type="ECO:0000256" key="14">
    <source>
        <dbReference type="ARBA" id="ARBA00023075"/>
    </source>
</evidence>
<dbReference type="InterPro" id="IPR006656">
    <property type="entry name" value="Mopterin_OxRdtase"/>
</dbReference>
<keyword evidence="8" id="KW-0479">Metal-binding</keyword>
<evidence type="ECO:0000256" key="7">
    <source>
        <dbReference type="ARBA" id="ARBA00022719"/>
    </source>
</evidence>
<reference evidence="20" key="1">
    <citation type="journal article" date="2020" name="mSystems">
        <title>Genome- and Community-Level Interaction Insights into Carbon Utilization and Element Cycling Functions of Hydrothermarchaeota in Hydrothermal Sediment.</title>
        <authorList>
            <person name="Zhou Z."/>
            <person name="Liu Y."/>
            <person name="Xu W."/>
            <person name="Pan J."/>
            <person name="Luo Z.H."/>
            <person name="Li M."/>
        </authorList>
    </citation>
    <scope>NUCLEOTIDE SEQUENCE [LARGE SCALE GENOMIC DNA]</scope>
    <source>
        <strain evidence="20">SpSt-774</strain>
    </source>
</reference>
<sequence length="724" mass="83266">MMKLMINDKKIDARRDETVLEVCRREGIYIPTLCYQENLTPYGGCRLCIVEVEGNPRPMTACTLPVQDGMVIKTDTPLLKELRKFTLQLILSEHPYSCLICDKTKDCANYMECIEKEPITFGCKYCSKNGNCELQKLVEEFEIKEIPFTFRYRNLPIEDYDPFFERDYNLCVLCGRCVRACAELRHAYTIDFHHRGPKTLVGTAFNLPHLDTDCQFCGACVDACPTGAMRERYNKFLGNGEKKVKTHCLLCSIGCALNIEINGEKIIRTTPDKEPLCVRGRFGITQLVNHPKRITTPLAKKDGRVVAITWDEALDFAGSILKEYKEKTGVLFSPDLTLEAINALDTFTEIMGVEEFGAEINLTGDLESVCLKKSDKKFALIVIDLDLIQDFSVFLLKMKKSLDDNPVIIAIDPIQTKIAEKADLWLRPESGKELEVLDLILSPKKSESFAGIEKQKIVEAKRLLAKREVCIFYNPNNLRDFRTKENWKVFPLFSSPNLAFLNKAKINRAVDILNNDRIECLYLLGVTIPENKRYKKIIVQDCFLPDFDFDLFLPSAIFPEIEGTFIDITGKEKKLQKAIEPMGNARPDDWIIKNIIERMNFEFGKDENRLSKHQKKYSEESVDSDYPFYLVVRENGFRFRNKALSEILKGFKRFIMDDRVWMNPEDAKKLNIDDGKKVKIIAKDFETEMEVLITDKIPKGVVFTYYNPQKGLYEARAVRIECLE</sequence>
<dbReference type="Gene3D" id="3.10.20.740">
    <property type="match status" value="1"/>
</dbReference>
<dbReference type="Pfam" id="PF13510">
    <property type="entry name" value="Fer2_4"/>
    <property type="match status" value="1"/>
</dbReference>
<evidence type="ECO:0000256" key="10">
    <source>
        <dbReference type="ARBA" id="ARBA00022967"/>
    </source>
</evidence>
<keyword evidence="12" id="KW-0411">Iron-sulfur</keyword>
<keyword evidence="6" id="KW-0001">2Fe-2S</keyword>
<keyword evidence="10" id="KW-1278">Translocase</keyword>
<proteinExistence type="inferred from homology"/>
<dbReference type="SUPFAM" id="SSF53706">
    <property type="entry name" value="Formate dehydrogenase/DMSO reductase, domains 1-3"/>
    <property type="match status" value="1"/>
</dbReference>
<gene>
    <name evidence="20" type="ORF">ENV60_01925</name>
</gene>
<dbReference type="CDD" id="cd02775">
    <property type="entry name" value="MopB_CT"/>
    <property type="match status" value="1"/>
</dbReference>
<evidence type="ECO:0000256" key="4">
    <source>
        <dbReference type="ARBA" id="ARBA00005404"/>
    </source>
</evidence>
<dbReference type="Gene3D" id="2.40.40.20">
    <property type="match status" value="1"/>
</dbReference>
<comment type="cofactor">
    <cofactor evidence="16">
        <name>[2Fe-2S] cluster</name>
        <dbReference type="ChEBI" id="CHEBI:190135"/>
    </cofactor>
</comment>
<dbReference type="GO" id="GO:0008137">
    <property type="term" value="F:NADH dehydrogenase (ubiquinone) activity"/>
    <property type="evidence" value="ECO:0007669"/>
    <property type="project" value="InterPro"/>
</dbReference>
<dbReference type="InterPro" id="IPR019574">
    <property type="entry name" value="NADH_UbQ_OxRdtase_Gsu_4Fe4S-bd"/>
</dbReference>
<dbReference type="PROSITE" id="PS00198">
    <property type="entry name" value="4FE4S_FER_1"/>
    <property type="match status" value="1"/>
</dbReference>
<dbReference type="Pfam" id="PF12838">
    <property type="entry name" value="Fer4_7"/>
    <property type="match status" value="1"/>
</dbReference>
<evidence type="ECO:0000313" key="20">
    <source>
        <dbReference type="EMBL" id="HGV97037.1"/>
    </source>
</evidence>
<evidence type="ECO:0000256" key="8">
    <source>
        <dbReference type="ARBA" id="ARBA00022723"/>
    </source>
</evidence>
<dbReference type="GO" id="GO:0042773">
    <property type="term" value="P:ATP synthesis coupled electron transport"/>
    <property type="evidence" value="ECO:0007669"/>
    <property type="project" value="InterPro"/>
</dbReference>
<keyword evidence="7" id="KW-0874">Quinone</keyword>
<evidence type="ECO:0000256" key="15">
    <source>
        <dbReference type="ARBA" id="ARBA00023136"/>
    </source>
</evidence>
<evidence type="ECO:0000259" key="17">
    <source>
        <dbReference type="PROSITE" id="PS51085"/>
    </source>
</evidence>
<dbReference type="GO" id="GO:0048038">
    <property type="term" value="F:quinone binding"/>
    <property type="evidence" value="ECO:0007669"/>
    <property type="project" value="UniProtKB-KW"/>
</dbReference>